<dbReference type="EMBL" id="BMMI01000001">
    <property type="protein sequence ID" value="GGL50497.1"/>
    <property type="molecule type" value="Genomic_DNA"/>
</dbReference>
<protein>
    <submittedName>
        <fullName evidence="2">Uncharacterized protein</fullName>
    </submittedName>
</protein>
<proteinExistence type="predicted"/>
<comment type="caution">
    <text evidence="2">The sequence shown here is derived from an EMBL/GenBank/DDBJ whole genome shotgun (WGS) entry which is preliminary data.</text>
</comment>
<organism evidence="2 3">
    <name type="scientific">Modestobacter marinus</name>
    <dbReference type="NCBI Taxonomy" id="477641"/>
    <lineage>
        <taxon>Bacteria</taxon>
        <taxon>Bacillati</taxon>
        <taxon>Actinomycetota</taxon>
        <taxon>Actinomycetes</taxon>
        <taxon>Geodermatophilales</taxon>
        <taxon>Geodermatophilaceae</taxon>
        <taxon>Modestobacter</taxon>
    </lineage>
</organism>
<keyword evidence="3" id="KW-1185">Reference proteome</keyword>
<evidence type="ECO:0000313" key="2">
    <source>
        <dbReference type="EMBL" id="GGL50497.1"/>
    </source>
</evidence>
<accession>A0ABQ2FSW1</accession>
<gene>
    <name evidence="2" type="ORF">GCM10011589_03520</name>
</gene>
<evidence type="ECO:0000313" key="3">
    <source>
        <dbReference type="Proteomes" id="UP000648663"/>
    </source>
</evidence>
<evidence type="ECO:0000256" key="1">
    <source>
        <dbReference type="SAM" id="MobiDB-lite"/>
    </source>
</evidence>
<name>A0ABQ2FSW1_9ACTN</name>
<feature type="region of interest" description="Disordered" evidence="1">
    <location>
        <begin position="65"/>
        <end position="86"/>
    </location>
</feature>
<sequence length="86" mass="9360">MRLRPARRWRADSLRTKPSAVIALSTRSRVAGLTESGRLRTLLTVPTETPAWTATSRMLAVSAAPSVPGRPVDRSHPASYCGPQHL</sequence>
<reference evidence="3" key="1">
    <citation type="journal article" date="2019" name="Int. J. Syst. Evol. Microbiol.">
        <title>The Global Catalogue of Microorganisms (GCM) 10K type strain sequencing project: providing services to taxonomists for standard genome sequencing and annotation.</title>
        <authorList>
            <consortium name="The Broad Institute Genomics Platform"/>
            <consortium name="The Broad Institute Genome Sequencing Center for Infectious Disease"/>
            <person name="Wu L."/>
            <person name="Ma J."/>
        </authorList>
    </citation>
    <scope>NUCLEOTIDE SEQUENCE [LARGE SCALE GENOMIC DNA]</scope>
    <source>
        <strain evidence="3">CGMCC 4.5581</strain>
    </source>
</reference>
<dbReference type="Proteomes" id="UP000648663">
    <property type="component" value="Unassembled WGS sequence"/>
</dbReference>